<reference evidence="9 10" key="1">
    <citation type="submission" date="2024-06" db="EMBL/GenBank/DDBJ databases">
        <title>Genomic Encyclopedia of Type Strains, Phase V (KMG-V): Genome sequencing to study the core and pangenomes of soil and plant-associated prokaryotes.</title>
        <authorList>
            <person name="Whitman W."/>
        </authorList>
    </citation>
    <scope>NUCLEOTIDE SEQUENCE [LARGE SCALE GENOMIC DNA]</scope>
    <source>
        <strain evidence="9 10">NE40</strain>
    </source>
</reference>
<gene>
    <name evidence="9" type="ORF">V5J35_001856</name>
</gene>
<dbReference type="RefSeq" id="WP_354010989.1">
    <property type="nucleotide sequence ID" value="NZ_JBEWTA010000001.1"/>
</dbReference>
<feature type="transmembrane region" description="Helical" evidence="8">
    <location>
        <begin position="76"/>
        <end position="96"/>
    </location>
</feature>
<keyword evidence="6 8" id="KW-1133">Transmembrane helix</keyword>
<feature type="transmembrane region" description="Helical" evidence="8">
    <location>
        <begin position="168"/>
        <end position="187"/>
    </location>
</feature>
<keyword evidence="3" id="KW-0813">Transport</keyword>
<comment type="subcellular location">
    <subcellularLocation>
        <location evidence="1 8">Cell membrane</location>
        <topology evidence="1 8">Multi-pass membrane protein</topology>
    </subcellularLocation>
</comment>
<evidence type="ECO:0000313" key="9">
    <source>
        <dbReference type="EMBL" id="MET4756664.1"/>
    </source>
</evidence>
<keyword evidence="10" id="KW-1185">Reference proteome</keyword>
<evidence type="ECO:0000256" key="4">
    <source>
        <dbReference type="ARBA" id="ARBA00022475"/>
    </source>
</evidence>
<comment type="caution">
    <text evidence="9">The sequence shown here is derived from an EMBL/GenBank/DDBJ whole genome shotgun (WGS) entry which is preliminary data.</text>
</comment>
<accession>A0ABV2SH24</accession>
<evidence type="ECO:0000256" key="2">
    <source>
        <dbReference type="ARBA" id="ARBA00009142"/>
    </source>
</evidence>
<dbReference type="PANTHER" id="PTHR30269">
    <property type="entry name" value="TRANSMEMBRANE PROTEIN YFCA"/>
    <property type="match status" value="1"/>
</dbReference>
<dbReference type="Pfam" id="PF01925">
    <property type="entry name" value="TauE"/>
    <property type="match status" value="1"/>
</dbReference>
<keyword evidence="4 8" id="KW-1003">Cell membrane</keyword>
<evidence type="ECO:0000256" key="7">
    <source>
        <dbReference type="ARBA" id="ARBA00023136"/>
    </source>
</evidence>
<evidence type="ECO:0000256" key="3">
    <source>
        <dbReference type="ARBA" id="ARBA00022448"/>
    </source>
</evidence>
<feature type="transmembrane region" description="Helical" evidence="8">
    <location>
        <begin position="45"/>
        <end position="64"/>
    </location>
</feature>
<protein>
    <recommendedName>
        <fullName evidence="8">Probable membrane transporter protein</fullName>
    </recommendedName>
</protein>
<dbReference type="PANTHER" id="PTHR30269:SF37">
    <property type="entry name" value="MEMBRANE TRANSPORTER PROTEIN"/>
    <property type="match status" value="1"/>
</dbReference>
<proteinExistence type="inferred from homology"/>
<organism evidence="9 10">
    <name type="scientific">Endozoicomonas lisbonensis</name>
    <dbReference type="NCBI Taxonomy" id="3120522"/>
    <lineage>
        <taxon>Bacteria</taxon>
        <taxon>Pseudomonadati</taxon>
        <taxon>Pseudomonadota</taxon>
        <taxon>Gammaproteobacteria</taxon>
        <taxon>Oceanospirillales</taxon>
        <taxon>Endozoicomonadaceae</taxon>
        <taxon>Endozoicomonas</taxon>
    </lineage>
</organism>
<keyword evidence="7 8" id="KW-0472">Membrane</keyword>
<sequence>MDFGVPLLPFLLTAVPAVLIAAVGKGGLGNAMGVMAVPLMSLVIPPVQAAAILLPLLLIMDLFAIWGWRRFIDWNILKIILLPGLVGVGLGLLIFYQLPESAIRFLIGSIAILFCLHQFFSKGVAPGKPSRLKGIFWATVSGFTSFGVHAGGAPLSVYMLPLKLDKKILSGTMAIFFGVVNLSKIPAYGGLGELSVDNLILSAILLPLCPLGVFAGMKLVHRIREDIFYRVLYTGLLITGVKLIMDAL</sequence>
<evidence type="ECO:0000313" key="10">
    <source>
        <dbReference type="Proteomes" id="UP001549366"/>
    </source>
</evidence>
<evidence type="ECO:0000256" key="6">
    <source>
        <dbReference type="ARBA" id="ARBA00022989"/>
    </source>
</evidence>
<feature type="transmembrane region" description="Helical" evidence="8">
    <location>
        <begin position="102"/>
        <end position="120"/>
    </location>
</feature>
<feature type="transmembrane region" description="Helical" evidence="8">
    <location>
        <begin position="199"/>
        <end position="220"/>
    </location>
</feature>
<dbReference type="InterPro" id="IPR002781">
    <property type="entry name" value="TM_pro_TauE-like"/>
</dbReference>
<dbReference type="EMBL" id="JBEWTB010000002">
    <property type="protein sequence ID" value="MET4756664.1"/>
    <property type="molecule type" value="Genomic_DNA"/>
</dbReference>
<evidence type="ECO:0000256" key="1">
    <source>
        <dbReference type="ARBA" id="ARBA00004651"/>
    </source>
</evidence>
<evidence type="ECO:0000256" key="8">
    <source>
        <dbReference type="RuleBase" id="RU363041"/>
    </source>
</evidence>
<name>A0ABV2SH24_9GAMM</name>
<dbReference type="Proteomes" id="UP001549366">
    <property type="component" value="Unassembled WGS sequence"/>
</dbReference>
<feature type="transmembrane region" description="Helical" evidence="8">
    <location>
        <begin position="227"/>
        <end position="245"/>
    </location>
</feature>
<dbReference type="InterPro" id="IPR052017">
    <property type="entry name" value="TSUP"/>
</dbReference>
<evidence type="ECO:0000256" key="5">
    <source>
        <dbReference type="ARBA" id="ARBA00022692"/>
    </source>
</evidence>
<keyword evidence="5 8" id="KW-0812">Transmembrane</keyword>
<comment type="similarity">
    <text evidence="2 8">Belongs to the 4-toluene sulfonate uptake permease (TSUP) (TC 2.A.102) family.</text>
</comment>